<keyword evidence="2" id="KW-0812">Transmembrane</keyword>
<dbReference type="InterPro" id="IPR036869">
    <property type="entry name" value="J_dom_sf"/>
</dbReference>
<evidence type="ECO:0000313" key="4">
    <source>
        <dbReference type="EMBL" id="SLM40923.1"/>
    </source>
</evidence>
<feature type="domain" description="J" evidence="3">
    <location>
        <begin position="37"/>
        <end position="102"/>
    </location>
</feature>
<name>A0A1W5DCK9_9LECA</name>
<feature type="region of interest" description="Disordered" evidence="1">
    <location>
        <begin position="186"/>
        <end position="205"/>
    </location>
</feature>
<feature type="region of interest" description="Disordered" evidence="1">
    <location>
        <begin position="93"/>
        <end position="171"/>
    </location>
</feature>
<keyword evidence="5" id="KW-1185">Reference proteome</keyword>
<dbReference type="Proteomes" id="UP000192927">
    <property type="component" value="Unassembled WGS sequence"/>
</dbReference>
<feature type="compositionally biased region" description="Basic and acidic residues" evidence="1">
    <location>
        <begin position="93"/>
        <end position="103"/>
    </location>
</feature>
<dbReference type="SUPFAM" id="SSF46565">
    <property type="entry name" value="Chaperone J-domain"/>
    <property type="match status" value="1"/>
</dbReference>
<dbReference type="Pfam" id="PF00226">
    <property type="entry name" value="DnaJ"/>
    <property type="match status" value="1"/>
</dbReference>
<accession>A0A1W5DCK9</accession>
<reference evidence="5" key="1">
    <citation type="submission" date="2017-03" db="EMBL/GenBank/DDBJ databases">
        <authorList>
            <person name="Sharma R."/>
            <person name="Thines M."/>
        </authorList>
    </citation>
    <scope>NUCLEOTIDE SEQUENCE [LARGE SCALE GENOMIC DNA]</scope>
</reference>
<evidence type="ECO:0000313" key="5">
    <source>
        <dbReference type="Proteomes" id="UP000192927"/>
    </source>
</evidence>
<keyword evidence="2" id="KW-0472">Membrane</keyword>
<evidence type="ECO:0000256" key="1">
    <source>
        <dbReference type="SAM" id="MobiDB-lite"/>
    </source>
</evidence>
<dbReference type="PROSITE" id="PS00636">
    <property type="entry name" value="DNAJ_1"/>
    <property type="match status" value="1"/>
</dbReference>
<protein>
    <submittedName>
        <fullName evidence="4">DnaJ domain, conserved site</fullName>
    </submittedName>
</protein>
<dbReference type="PANTHER" id="PTHR44873:SF1">
    <property type="entry name" value="DNAJ HOMOLOG SUBFAMILY C MEMBER 30, MITOCHONDRIAL"/>
    <property type="match status" value="1"/>
</dbReference>
<feature type="compositionally biased region" description="Low complexity" evidence="1">
    <location>
        <begin position="106"/>
        <end position="133"/>
    </location>
</feature>
<dbReference type="PANTHER" id="PTHR44873">
    <property type="entry name" value="DNAJ HOMOLOG SUBFAMILY C MEMBER 30, MITOCHONDRIAL"/>
    <property type="match status" value="1"/>
</dbReference>
<dbReference type="InterPro" id="IPR018253">
    <property type="entry name" value="DnaJ_domain_CS"/>
</dbReference>
<dbReference type="InterPro" id="IPR053025">
    <property type="entry name" value="Mito_ATP_Synthase-Asso"/>
</dbReference>
<proteinExistence type="predicted"/>
<feature type="transmembrane region" description="Helical" evidence="2">
    <location>
        <begin position="239"/>
        <end position="260"/>
    </location>
</feature>
<evidence type="ECO:0000259" key="3">
    <source>
        <dbReference type="PROSITE" id="PS50076"/>
    </source>
</evidence>
<dbReference type="Gene3D" id="1.10.287.110">
    <property type="entry name" value="DnaJ domain"/>
    <property type="match status" value="1"/>
</dbReference>
<dbReference type="InterPro" id="IPR001623">
    <property type="entry name" value="DnaJ_domain"/>
</dbReference>
<dbReference type="CDD" id="cd06257">
    <property type="entry name" value="DnaJ"/>
    <property type="match status" value="1"/>
</dbReference>
<keyword evidence="2" id="KW-1133">Transmembrane helix</keyword>
<dbReference type="EMBL" id="FWEW01003742">
    <property type="protein sequence ID" value="SLM40923.1"/>
    <property type="molecule type" value="Genomic_DNA"/>
</dbReference>
<sequence>MLRRFILSSVSADHHQLPSSGSALFHSTTTWLSGKVDYYEILGVQPDASAATVKKHFYSLSKTHHPDHNRNDPQASSRFVQISEAYAVLGNAQKRERYDRDNQRVSAASSAGIRRGSHASSTTPFGSRPPSGLSRRRTQFRGPPPSFYRSGGWGSQGEKRQAQAEAAGSASADAAAGSANAGVHMGGGLGPGGAQTAWSNDVPHFDRQGHFRTQEQQELRRKRRMEEQTAYDYTGSGSMLINFILVGTAVSLACFIPTLFEKSEKKRVHESKGDV</sequence>
<evidence type="ECO:0000256" key="2">
    <source>
        <dbReference type="SAM" id="Phobius"/>
    </source>
</evidence>
<dbReference type="PROSITE" id="PS50076">
    <property type="entry name" value="DNAJ_2"/>
    <property type="match status" value="1"/>
</dbReference>
<dbReference type="PRINTS" id="PR00625">
    <property type="entry name" value="JDOMAIN"/>
</dbReference>
<dbReference type="SMART" id="SM00271">
    <property type="entry name" value="DnaJ"/>
    <property type="match status" value="1"/>
</dbReference>
<dbReference type="AlphaFoldDB" id="A0A1W5DCK9"/>
<organism evidence="4 5">
    <name type="scientific">Lasallia pustulata</name>
    <dbReference type="NCBI Taxonomy" id="136370"/>
    <lineage>
        <taxon>Eukaryota</taxon>
        <taxon>Fungi</taxon>
        <taxon>Dikarya</taxon>
        <taxon>Ascomycota</taxon>
        <taxon>Pezizomycotina</taxon>
        <taxon>Lecanoromycetes</taxon>
        <taxon>OSLEUM clade</taxon>
        <taxon>Umbilicariomycetidae</taxon>
        <taxon>Umbilicariales</taxon>
        <taxon>Umbilicariaceae</taxon>
        <taxon>Lasallia</taxon>
    </lineage>
</organism>